<sequence>MALEVTTGFQVSTISTVRASMLAQNLPFLISKEKLNFPVCRGLKSTNLSHPATTSSFSRSGNPKCRTSSIVCKAREAVNEGMDYLSLSL</sequence>
<organism evidence="1 2">
    <name type="scientific">Macleaya cordata</name>
    <name type="common">Five-seeded plume-poppy</name>
    <name type="synonym">Bocconia cordata</name>
    <dbReference type="NCBI Taxonomy" id="56857"/>
    <lineage>
        <taxon>Eukaryota</taxon>
        <taxon>Viridiplantae</taxon>
        <taxon>Streptophyta</taxon>
        <taxon>Embryophyta</taxon>
        <taxon>Tracheophyta</taxon>
        <taxon>Spermatophyta</taxon>
        <taxon>Magnoliopsida</taxon>
        <taxon>Ranunculales</taxon>
        <taxon>Papaveraceae</taxon>
        <taxon>Papaveroideae</taxon>
        <taxon>Macleaya</taxon>
    </lineage>
</organism>
<protein>
    <submittedName>
        <fullName evidence="1">Uncharacterized protein</fullName>
    </submittedName>
</protein>
<keyword evidence="2" id="KW-1185">Reference proteome</keyword>
<evidence type="ECO:0000313" key="1">
    <source>
        <dbReference type="EMBL" id="OVA03089.1"/>
    </source>
</evidence>
<evidence type="ECO:0000313" key="2">
    <source>
        <dbReference type="Proteomes" id="UP000195402"/>
    </source>
</evidence>
<proteinExistence type="predicted"/>
<dbReference type="EMBL" id="MVGT01003859">
    <property type="protein sequence ID" value="OVA03089.1"/>
    <property type="molecule type" value="Genomic_DNA"/>
</dbReference>
<dbReference type="STRING" id="56857.A0A200PXW5"/>
<dbReference type="InParanoid" id="A0A200PXW5"/>
<comment type="caution">
    <text evidence="1">The sequence shown here is derived from an EMBL/GenBank/DDBJ whole genome shotgun (WGS) entry which is preliminary data.</text>
</comment>
<gene>
    <name evidence="1" type="ORF">BVC80_8851g6</name>
</gene>
<name>A0A200PXW5_MACCD</name>
<dbReference type="Proteomes" id="UP000195402">
    <property type="component" value="Unassembled WGS sequence"/>
</dbReference>
<dbReference type="AlphaFoldDB" id="A0A200PXW5"/>
<reference evidence="1 2" key="1">
    <citation type="journal article" date="2017" name="Mol. Plant">
        <title>The Genome of Medicinal Plant Macleaya cordata Provides New Insights into Benzylisoquinoline Alkaloids Metabolism.</title>
        <authorList>
            <person name="Liu X."/>
            <person name="Liu Y."/>
            <person name="Huang P."/>
            <person name="Ma Y."/>
            <person name="Qing Z."/>
            <person name="Tang Q."/>
            <person name="Cao H."/>
            <person name="Cheng P."/>
            <person name="Zheng Y."/>
            <person name="Yuan Z."/>
            <person name="Zhou Y."/>
            <person name="Liu J."/>
            <person name="Tang Z."/>
            <person name="Zhuo Y."/>
            <person name="Zhang Y."/>
            <person name="Yu L."/>
            <person name="Huang J."/>
            <person name="Yang P."/>
            <person name="Peng Q."/>
            <person name="Zhang J."/>
            <person name="Jiang W."/>
            <person name="Zhang Z."/>
            <person name="Lin K."/>
            <person name="Ro D.K."/>
            <person name="Chen X."/>
            <person name="Xiong X."/>
            <person name="Shang Y."/>
            <person name="Huang S."/>
            <person name="Zeng J."/>
        </authorList>
    </citation>
    <scope>NUCLEOTIDE SEQUENCE [LARGE SCALE GENOMIC DNA]</scope>
    <source>
        <strain evidence="2">cv. BLH2017</strain>
        <tissue evidence="1">Root</tissue>
    </source>
</reference>
<accession>A0A200PXW5</accession>